<dbReference type="AlphaFoldDB" id="A0A370LD20"/>
<evidence type="ECO:0000313" key="2">
    <source>
        <dbReference type="Proteomes" id="UP000255207"/>
    </source>
</evidence>
<name>A0A370LD20_9HYPH</name>
<dbReference type="OrthoDB" id="8162522at2"/>
<organism evidence="1 2">
    <name type="scientific">Bosea caraganae</name>
    <dbReference type="NCBI Taxonomy" id="2763117"/>
    <lineage>
        <taxon>Bacteria</taxon>
        <taxon>Pseudomonadati</taxon>
        <taxon>Pseudomonadota</taxon>
        <taxon>Alphaproteobacteria</taxon>
        <taxon>Hyphomicrobiales</taxon>
        <taxon>Boseaceae</taxon>
        <taxon>Bosea</taxon>
    </lineage>
</organism>
<sequence>MDQSLLAVIARFPDRGRAVKELAATDEGFRALCADLRDAETALVGWEHSSLPVRDERCIEYRELVDGLADEIRAALDRRS</sequence>
<reference evidence="2" key="1">
    <citation type="submission" date="2018-07" db="EMBL/GenBank/DDBJ databases">
        <authorList>
            <person name="Safronova V.I."/>
            <person name="Chirak E.R."/>
            <person name="Sazanova A.L."/>
        </authorList>
    </citation>
    <scope>NUCLEOTIDE SEQUENCE [LARGE SCALE GENOMIC DNA]</scope>
    <source>
        <strain evidence="2">RCAM04685</strain>
    </source>
</reference>
<protein>
    <submittedName>
        <fullName evidence="1">Uncharacterized protein</fullName>
    </submittedName>
</protein>
<dbReference type="Proteomes" id="UP000255207">
    <property type="component" value="Unassembled WGS sequence"/>
</dbReference>
<accession>A0A370LD20</accession>
<keyword evidence="2" id="KW-1185">Reference proteome</keyword>
<dbReference type="EMBL" id="QQTP01000001">
    <property type="protein sequence ID" value="RDJ29877.1"/>
    <property type="molecule type" value="Genomic_DNA"/>
</dbReference>
<evidence type="ECO:0000313" key="1">
    <source>
        <dbReference type="EMBL" id="RDJ29877.1"/>
    </source>
</evidence>
<gene>
    <name evidence="1" type="ORF">DWE98_01510</name>
</gene>
<comment type="caution">
    <text evidence="1">The sequence shown here is derived from an EMBL/GenBank/DDBJ whole genome shotgun (WGS) entry which is preliminary data.</text>
</comment>
<proteinExistence type="predicted"/>